<dbReference type="GO" id="GO:0003700">
    <property type="term" value="F:DNA-binding transcription factor activity"/>
    <property type="evidence" value="ECO:0007669"/>
    <property type="project" value="InterPro"/>
</dbReference>
<evidence type="ECO:0000313" key="13">
    <source>
        <dbReference type="EMBL" id="ADM40237.1"/>
    </source>
</evidence>
<dbReference type="InterPro" id="IPR005119">
    <property type="entry name" value="LysR_subst-bd"/>
</dbReference>
<evidence type="ECO:0000256" key="9">
    <source>
        <dbReference type="ARBA" id="ARBA00023159"/>
    </source>
</evidence>
<keyword evidence="10" id="KW-0804">Transcription</keyword>
<dbReference type="InterPro" id="IPR037406">
    <property type="entry name" value="MetR_PBP2"/>
</dbReference>
<dbReference type="SUPFAM" id="SSF53850">
    <property type="entry name" value="Periplasmic binding protein-like II"/>
    <property type="match status" value="1"/>
</dbReference>
<dbReference type="EMBL" id="CP002154">
    <property type="protein sequence ID" value="ADM40237.1"/>
    <property type="molecule type" value="Genomic_DNA"/>
</dbReference>
<dbReference type="Pfam" id="PF00126">
    <property type="entry name" value="HTH_1"/>
    <property type="match status" value="1"/>
</dbReference>
<dbReference type="PANTHER" id="PTHR30126">
    <property type="entry name" value="HTH-TYPE TRANSCRIPTIONAL REGULATOR"/>
    <property type="match status" value="1"/>
</dbReference>
<dbReference type="NCBIfam" id="NF011950">
    <property type="entry name" value="PRK15421.1"/>
    <property type="match status" value="1"/>
</dbReference>
<organism evidence="13 14">
    <name type="scientific">Edwardsiella tarda (strain FL6-60)</name>
    <dbReference type="NCBI Taxonomy" id="718251"/>
    <lineage>
        <taxon>Bacteria</taxon>
        <taxon>Pseudomonadati</taxon>
        <taxon>Pseudomonadota</taxon>
        <taxon>Gammaproteobacteria</taxon>
        <taxon>Enterobacterales</taxon>
        <taxon>Hafniaceae</taxon>
        <taxon>Edwardsiella</taxon>
    </lineage>
</organism>
<dbReference type="PRINTS" id="PR00039">
    <property type="entry name" value="HTHLYSR"/>
</dbReference>
<evidence type="ECO:0000256" key="2">
    <source>
        <dbReference type="ARBA" id="ARBA00009437"/>
    </source>
</evidence>
<keyword evidence="14" id="KW-1185">Reference proteome</keyword>
<accession>A0A0H3DLT2</accession>
<gene>
    <name evidence="13" type="primary">metR</name>
    <name evidence="13" type="ordered locus">ETAF_0114</name>
</gene>
<evidence type="ECO:0000256" key="3">
    <source>
        <dbReference type="ARBA" id="ARBA00019365"/>
    </source>
</evidence>
<dbReference type="FunFam" id="1.10.10.10:FF:000247">
    <property type="entry name" value="HTH-type transcriptional regulator MetR"/>
    <property type="match status" value="1"/>
</dbReference>
<keyword evidence="5" id="KW-0678">Repressor</keyword>
<proteinExistence type="inferred from homology"/>
<evidence type="ECO:0000256" key="8">
    <source>
        <dbReference type="ARBA" id="ARBA00023125"/>
    </source>
</evidence>
<reference evidence="14" key="1">
    <citation type="submission" date="2010-08" db="EMBL/GenBank/DDBJ databases">
        <title>Genome comparisons of Edwardsiella bacteria analysed using deep sequencing technology.</title>
        <authorList>
            <person name="van Soest J.J."/>
            <person name="Henkel C.V."/>
            <person name="Jansen H.J."/>
            <person name="van den Hondel C.A.M.J.J."/>
            <person name="Bloemberg G.V."/>
            <person name="Meijer A.H."/>
            <person name="Spaink H.P."/>
        </authorList>
    </citation>
    <scope>NUCLEOTIDE SEQUENCE [LARGE SCALE GENOMIC DNA]</scope>
    <source>
        <strain evidence="14">FL6-60</strain>
    </source>
</reference>
<evidence type="ECO:0000313" key="14">
    <source>
        <dbReference type="Proteomes" id="UP000002230"/>
    </source>
</evidence>
<keyword evidence="9" id="KW-0010">Activator</keyword>
<dbReference type="InterPro" id="IPR036388">
    <property type="entry name" value="WH-like_DNA-bd_sf"/>
</dbReference>
<sequence length="320" mass="35529">MIELKHLRTLQALRGGGSLAAAAARLHQTQSALSHQFSELEQRLGYRLFVRKSQPLRFTPQGEILLALAEQVLPQVQQALQTCQVPPQQTLRLAIECHSCIQWLTPALTQFQAQFPQVTLDFRSGVTFDPQPALQQGELDLVLTSDILPRDTLYYAPLFDYEVRLVMAPGHPLARRGAVRPQDLAQETLLIYPVARQRLDVWNHFLQPAGIAPRLKQVDNTLLLLQMAAAGMGIAALPHWVAESAERQGALTTRPLGEGLWRRLYAALRTGEQRQSVMDGFIQLARRHACDALPFVRDVVRSNAGAPKATGRSLSHPASA</sequence>
<dbReference type="Proteomes" id="UP000002230">
    <property type="component" value="Chromosome"/>
</dbReference>
<comment type="subcellular location">
    <subcellularLocation>
        <location evidence="1">Cytoplasm</location>
    </subcellularLocation>
</comment>
<keyword evidence="11" id="KW-0486">Methionine biosynthesis</keyword>
<dbReference type="GO" id="GO:0000976">
    <property type="term" value="F:transcription cis-regulatory region binding"/>
    <property type="evidence" value="ECO:0007669"/>
    <property type="project" value="TreeGrafter"/>
</dbReference>
<dbReference type="Pfam" id="PF03466">
    <property type="entry name" value="LysR_substrate"/>
    <property type="match status" value="1"/>
</dbReference>
<dbReference type="PATRIC" id="fig|718251.5.peg.114"/>
<dbReference type="GO" id="GO:0009086">
    <property type="term" value="P:methionine biosynthetic process"/>
    <property type="evidence" value="ECO:0007669"/>
    <property type="project" value="UniProtKB-KW"/>
</dbReference>
<dbReference type="CDD" id="cd08441">
    <property type="entry name" value="PBP2_MetR"/>
    <property type="match status" value="1"/>
</dbReference>
<dbReference type="InterPro" id="IPR036390">
    <property type="entry name" value="WH_DNA-bd_sf"/>
</dbReference>
<keyword evidence="6" id="KW-0028">Amino-acid biosynthesis</keyword>
<evidence type="ECO:0000256" key="1">
    <source>
        <dbReference type="ARBA" id="ARBA00004496"/>
    </source>
</evidence>
<evidence type="ECO:0000256" key="10">
    <source>
        <dbReference type="ARBA" id="ARBA00023163"/>
    </source>
</evidence>
<keyword evidence="4" id="KW-0963">Cytoplasm</keyword>
<reference evidence="13 14" key="2">
    <citation type="journal article" date="2011" name="BMC Immunol.">
        <title>Comparison of static immersion and intravenous injection systems for exposure of zebrafish embryos to the natural pathogen Edwardsiella tarda.</title>
        <authorList>
            <person name="van Soest J.J."/>
            <person name="Stockhammer O.W."/>
            <person name="Ordas A."/>
            <person name="Bloemberg G.V."/>
            <person name="Spaink H.P."/>
            <person name="Meijer A.H."/>
        </authorList>
    </citation>
    <scope>NUCLEOTIDE SEQUENCE [LARGE SCALE GENOMIC DNA]</scope>
    <source>
        <strain evidence="13 14">FL6-60</strain>
    </source>
</reference>
<dbReference type="PANTHER" id="PTHR30126:SF25">
    <property type="entry name" value="HTH-TYPE TRANSCRIPTIONAL REGULATOR METR"/>
    <property type="match status" value="1"/>
</dbReference>
<evidence type="ECO:0000256" key="6">
    <source>
        <dbReference type="ARBA" id="ARBA00022605"/>
    </source>
</evidence>
<dbReference type="AlphaFoldDB" id="A0A0H3DLT2"/>
<dbReference type="Gene3D" id="3.40.190.10">
    <property type="entry name" value="Periplasmic binding protein-like II"/>
    <property type="match status" value="2"/>
</dbReference>
<evidence type="ECO:0000259" key="12">
    <source>
        <dbReference type="PROSITE" id="PS50931"/>
    </source>
</evidence>
<dbReference type="KEGG" id="etd:ETAF_0114"/>
<dbReference type="Gene3D" id="1.10.10.10">
    <property type="entry name" value="Winged helix-like DNA-binding domain superfamily/Winged helix DNA-binding domain"/>
    <property type="match status" value="1"/>
</dbReference>
<dbReference type="InterPro" id="IPR000847">
    <property type="entry name" value="LysR_HTH_N"/>
</dbReference>
<evidence type="ECO:0000256" key="7">
    <source>
        <dbReference type="ARBA" id="ARBA00023015"/>
    </source>
</evidence>
<dbReference type="HOGENOM" id="CLU_039613_6_0_6"/>
<comment type="similarity">
    <text evidence="2">Belongs to the LysR transcriptional regulatory family.</text>
</comment>
<dbReference type="SUPFAM" id="SSF46785">
    <property type="entry name" value="Winged helix' DNA-binding domain"/>
    <property type="match status" value="1"/>
</dbReference>
<dbReference type="GO" id="GO:0005737">
    <property type="term" value="C:cytoplasm"/>
    <property type="evidence" value="ECO:0007669"/>
    <property type="project" value="UniProtKB-SubCell"/>
</dbReference>
<evidence type="ECO:0000256" key="11">
    <source>
        <dbReference type="ARBA" id="ARBA00023167"/>
    </source>
</evidence>
<keyword evidence="8" id="KW-0238">DNA-binding</keyword>
<keyword evidence="7" id="KW-0805">Transcription regulation</keyword>
<dbReference type="PROSITE" id="PS50931">
    <property type="entry name" value="HTH_LYSR"/>
    <property type="match status" value="1"/>
</dbReference>
<name>A0A0H3DLT2_EDWTF</name>
<feature type="domain" description="HTH lysR-type" evidence="12">
    <location>
        <begin position="2"/>
        <end position="59"/>
    </location>
</feature>
<evidence type="ECO:0000256" key="4">
    <source>
        <dbReference type="ARBA" id="ARBA00022490"/>
    </source>
</evidence>
<protein>
    <recommendedName>
        <fullName evidence="3">HTH-type transcriptional regulator MetR</fullName>
    </recommendedName>
</protein>
<evidence type="ECO:0000256" key="5">
    <source>
        <dbReference type="ARBA" id="ARBA00022491"/>
    </source>
</evidence>